<name>A0A396RJN2_9SPHN</name>
<dbReference type="AlphaFoldDB" id="A0A396RJN2"/>
<dbReference type="Gene3D" id="3.30.565.10">
    <property type="entry name" value="Histidine kinase-like ATPase, C-terminal domain"/>
    <property type="match status" value="1"/>
</dbReference>
<evidence type="ECO:0000256" key="4">
    <source>
        <dbReference type="ARBA" id="ARBA00022679"/>
    </source>
</evidence>
<dbReference type="PRINTS" id="PR00344">
    <property type="entry name" value="BCTRLSENSOR"/>
</dbReference>
<proteinExistence type="predicted"/>
<dbReference type="InterPro" id="IPR003594">
    <property type="entry name" value="HATPase_dom"/>
</dbReference>
<dbReference type="SUPFAM" id="SSF55874">
    <property type="entry name" value="ATPase domain of HSP90 chaperone/DNA topoisomerase II/histidine kinase"/>
    <property type="match status" value="1"/>
</dbReference>
<dbReference type="InterPro" id="IPR036890">
    <property type="entry name" value="HATPase_C_sf"/>
</dbReference>
<keyword evidence="3" id="KW-0597">Phosphoprotein</keyword>
<evidence type="ECO:0000256" key="3">
    <source>
        <dbReference type="ARBA" id="ARBA00022553"/>
    </source>
</evidence>
<dbReference type="OrthoDB" id="7933832at2"/>
<keyword evidence="6" id="KW-0902">Two-component regulatory system</keyword>
<feature type="domain" description="Histidine kinase" evidence="7">
    <location>
        <begin position="230"/>
        <end position="446"/>
    </location>
</feature>
<dbReference type="FunFam" id="3.30.565.10:FF:000006">
    <property type="entry name" value="Sensor histidine kinase WalK"/>
    <property type="match status" value="1"/>
</dbReference>
<dbReference type="InterPro" id="IPR004358">
    <property type="entry name" value="Sig_transdc_His_kin-like_C"/>
</dbReference>
<dbReference type="RefSeq" id="WP_118865241.1">
    <property type="nucleotide sequence ID" value="NZ_QWLV01000010.1"/>
</dbReference>
<evidence type="ECO:0000313" key="8">
    <source>
        <dbReference type="EMBL" id="RHW16374.1"/>
    </source>
</evidence>
<dbReference type="SMART" id="SM00387">
    <property type="entry name" value="HATPase_c"/>
    <property type="match status" value="1"/>
</dbReference>
<dbReference type="InterPro" id="IPR050736">
    <property type="entry name" value="Sensor_HK_Regulatory"/>
</dbReference>
<dbReference type="PANTHER" id="PTHR43711:SF26">
    <property type="entry name" value="SENSOR HISTIDINE KINASE RCSC"/>
    <property type="match status" value="1"/>
</dbReference>
<dbReference type="PANTHER" id="PTHR43711">
    <property type="entry name" value="TWO-COMPONENT HISTIDINE KINASE"/>
    <property type="match status" value="1"/>
</dbReference>
<dbReference type="SUPFAM" id="SSF47384">
    <property type="entry name" value="Homodimeric domain of signal transducing histidine kinase"/>
    <property type="match status" value="1"/>
</dbReference>
<reference evidence="8 9" key="1">
    <citation type="submission" date="2018-08" db="EMBL/GenBank/DDBJ databases">
        <title>The multiple taxonomic identification of Sphingomonas gilva.</title>
        <authorList>
            <person name="Zhu D."/>
            <person name="Zheng S."/>
        </authorList>
    </citation>
    <scope>NUCLEOTIDE SEQUENCE [LARGE SCALE GENOMIC DNA]</scope>
    <source>
        <strain evidence="8 9">ZDH117</strain>
    </source>
</reference>
<keyword evidence="5 8" id="KW-0418">Kinase</keyword>
<dbReference type="Pfam" id="PF02518">
    <property type="entry name" value="HATPase_c"/>
    <property type="match status" value="1"/>
</dbReference>
<keyword evidence="4" id="KW-0808">Transferase</keyword>
<organism evidence="8 9">
    <name type="scientific">Sphingomonas gilva</name>
    <dbReference type="NCBI Taxonomy" id="2305907"/>
    <lineage>
        <taxon>Bacteria</taxon>
        <taxon>Pseudomonadati</taxon>
        <taxon>Pseudomonadota</taxon>
        <taxon>Alphaproteobacteria</taxon>
        <taxon>Sphingomonadales</taxon>
        <taxon>Sphingomonadaceae</taxon>
        <taxon>Sphingomonas</taxon>
    </lineage>
</organism>
<dbReference type="PROSITE" id="PS50109">
    <property type="entry name" value="HIS_KIN"/>
    <property type="match status" value="1"/>
</dbReference>
<keyword evidence="9" id="KW-1185">Reference proteome</keyword>
<dbReference type="EC" id="2.7.13.3" evidence="2"/>
<sequence length="446" mass="47659">MAEADPGDIARARLDREGRLLSADPKLLALNARAGGAIGRLLALPQVATLAKLAARLEIPVSRPAIAGDSEHDFDLWIDAQPVPEGVALEVSGWKPLPPRMPAFPDIGEMDAIGDWSWQTDAQLRLVSLSLDGDVPFDASRLIGRPLTRVFALEEEDDGSLPILAATAAGADFDGQRAIVRDTGAAVLLSASALRDRRDRLTGYVGRAVRAPDSGDERLPPVIGADFAERLGRALRRPLSRIVANADSISARSEGPLRADYVDYASDIASAGRHLLGLIDDLADLEAIERADFRAEQEPVDLADIARRAAGLLAVRASDRGIRIDRPGAEEAMPAIGDFRRVLQILVNLIGNAVRYTPEGGMVWIRTEREGDLATVIVADQGRGIAASDHARVFEKFERIDPSEPGGSGLGLYIARRLARAMGGDISIDSAPGQGARFALTLPARD</sequence>
<evidence type="ECO:0000256" key="5">
    <source>
        <dbReference type="ARBA" id="ARBA00022777"/>
    </source>
</evidence>
<dbReference type="InterPro" id="IPR005467">
    <property type="entry name" value="His_kinase_dom"/>
</dbReference>
<accession>A0A396RJN2</accession>
<dbReference type="Gene3D" id="1.10.287.130">
    <property type="match status" value="1"/>
</dbReference>
<evidence type="ECO:0000259" key="7">
    <source>
        <dbReference type="PROSITE" id="PS50109"/>
    </source>
</evidence>
<comment type="catalytic activity">
    <reaction evidence="1">
        <text>ATP + protein L-histidine = ADP + protein N-phospho-L-histidine.</text>
        <dbReference type="EC" id="2.7.13.3"/>
    </reaction>
</comment>
<evidence type="ECO:0000313" key="9">
    <source>
        <dbReference type="Proteomes" id="UP000266693"/>
    </source>
</evidence>
<comment type="caution">
    <text evidence="8">The sequence shown here is derived from an EMBL/GenBank/DDBJ whole genome shotgun (WGS) entry which is preliminary data.</text>
</comment>
<dbReference type="InterPro" id="IPR036097">
    <property type="entry name" value="HisK_dim/P_sf"/>
</dbReference>
<evidence type="ECO:0000256" key="1">
    <source>
        <dbReference type="ARBA" id="ARBA00000085"/>
    </source>
</evidence>
<protein>
    <recommendedName>
        <fullName evidence="2">histidine kinase</fullName>
        <ecNumber evidence="2">2.7.13.3</ecNumber>
    </recommendedName>
</protein>
<dbReference type="GO" id="GO:0000155">
    <property type="term" value="F:phosphorelay sensor kinase activity"/>
    <property type="evidence" value="ECO:0007669"/>
    <property type="project" value="InterPro"/>
</dbReference>
<dbReference type="Proteomes" id="UP000266693">
    <property type="component" value="Unassembled WGS sequence"/>
</dbReference>
<evidence type="ECO:0000256" key="2">
    <source>
        <dbReference type="ARBA" id="ARBA00012438"/>
    </source>
</evidence>
<gene>
    <name evidence="8" type="ORF">D1610_16190</name>
</gene>
<evidence type="ECO:0000256" key="6">
    <source>
        <dbReference type="ARBA" id="ARBA00023012"/>
    </source>
</evidence>
<dbReference type="EMBL" id="QWLV01000010">
    <property type="protein sequence ID" value="RHW16374.1"/>
    <property type="molecule type" value="Genomic_DNA"/>
</dbReference>